<reference evidence="1 2" key="1">
    <citation type="submission" date="2023-09" db="EMBL/GenBank/DDBJ databases">
        <authorList>
            <person name="Rey-Velasco X."/>
        </authorList>
    </citation>
    <scope>NUCLEOTIDE SEQUENCE [LARGE SCALE GENOMIC DNA]</scope>
    <source>
        <strain evidence="1 2">F158</strain>
    </source>
</reference>
<protein>
    <submittedName>
        <fullName evidence="1">Uncharacterized protein</fullName>
    </submittedName>
</protein>
<keyword evidence="2" id="KW-1185">Reference proteome</keyword>
<dbReference type="EMBL" id="JAVRHL010000003">
    <property type="protein sequence ID" value="MDT0683434.1"/>
    <property type="molecule type" value="Genomic_DNA"/>
</dbReference>
<organism evidence="1 2">
    <name type="scientific">Tropicimonas omnivorans</name>
    <dbReference type="NCBI Taxonomy" id="3075590"/>
    <lineage>
        <taxon>Bacteria</taxon>
        <taxon>Pseudomonadati</taxon>
        <taxon>Pseudomonadota</taxon>
        <taxon>Alphaproteobacteria</taxon>
        <taxon>Rhodobacterales</taxon>
        <taxon>Roseobacteraceae</taxon>
        <taxon>Tropicimonas</taxon>
    </lineage>
</organism>
<dbReference type="Proteomes" id="UP001265259">
    <property type="component" value="Unassembled WGS sequence"/>
</dbReference>
<evidence type="ECO:0000313" key="2">
    <source>
        <dbReference type="Proteomes" id="UP001265259"/>
    </source>
</evidence>
<comment type="caution">
    <text evidence="1">The sequence shown here is derived from an EMBL/GenBank/DDBJ whole genome shotgun (WGS) entry which is preliminary data.</text>
</comment>
<accession>A0ABU3DIA2</accession>
<evidence type="ECO:0000313" key="1">
    <source>
        <dbReference type="EMBL" id="MDT0683434.1"/>
    </source>
</evidence>
<sequence length="184" mass="20849">MATEDFQVYELYSEPGKSIRIFTDVDEILAEFEVPHEGGNRRHAIDLNLWVHGSGPRPQTNRFALDPAKSHGHTWRERCGAAGFIQLYLERPVEENLHYCTTNTFSEARLGANDGIRTGRGGEIWNVRHTNRFSGKLNRMIKAKAIAKISSVPVLPGAATLWEEGYCFYNHWSKATTPDAYRLS</sequence>
<proteinExistence type="predicted"/>
<gene>
    <name evidence="1" type="ORF">RM543_12115</name>
</gene>
<name>A0ABU3DIA2_9RHOB</name>
<dbReference type="RefSeq" id="WP_311691975.1">
    <property type="nucleotide sequence ID" value="NZ_JAVRHL010000003.1"/>
</dbReference>